<gene>
    <name evidence="11" type="ORF">EDC90_100136</name>
</gene>
<dbReference type="SUPFAM" id="SSF81891">
    <property type="entry name" value="Poly A polymerase C-terminal region-like"/>
    <property type="match status" value="1"/>
</dbReference>
<dbReference type="PANTHER" id="PTHR46173:SF1">
    <property type="entry name" value="CCA TRNA NUCLEOTIDYLTRANSFERASE 1, MITOCHONDRIAL"/>
    <property type="match status" value="1"/>
</dbReference>
<evidence type="ECO:0000313" key="12">
    <source>
        <dbReference type="Proteomes" id="UP000295097"/>
    </source>
</evidence>
<feature type="domain" description="tRNA nucleotidyltransferase/poly(A) polymerase RNA and SrmB- binding" evidence="10">
    <location>
        <begin position="188"/>
        <end position="240"/>
    </location>
</feature>
<dbReference type="GO" id="GO:0046872">
    <property type="term" value="F:metal ion binding"/>
    <property type="evidence" value="ECO:0007669"/>
    <property type="project" value="UniProtKB-KW"/>
</dbReference>
<dbReference type="EMBL" id="SMAR01000001">
    <property type="protein sequence ID" value="TCT44899.1"/>
    <property type="molecule type" value="Genomic_DNA"/>
</dbReference>
<keyword evidence="4" id="KW-0548">Nucleotidyltransferase</keyword>
<dbReference type="Proteomes" id="UP000295097">
    <property type="component" value="Unassembled WGS sequence"/>
</dbReference>
<feature type="domain" description="Poly A polymerase head" evidence="9">
    <location>
        <begin position="30"/>
        <end position="151"/>
    </location>
</feature>
<dbReference type="Pfam" id="PF01743">
    <property type="entry name" value="PolyA_pol"/>
    <property type="match status" value="1"/>
</dbReference>
<evidence type="ECO:0000256" key="5">
    <source>
        <dbReference type="ARBA" id="ARBA00022723"/>
    </source>
</evidence>
<dbReference type="InterPro" id="IPR032828">
    <property type="entry name" value="PolyA_RNA-bd"/>
</dbReference>
<evidence type="ECO:0000256" key="4">
    <source>
        <dbReference type="ARBA" id="ARBA00022695"/>
    </source>
</evidence>
<dbReference type="CDD" id="cd05398">
    <property type="entry name" value="NT_ClassII-CCAase"/>
    <property type="match status" value="1"/>
</dbReference>
<evidence type="ECO:0000256" key="3">
    <source>
        <dbReference type="ARBA" id="ARBA00022694"/>
    </source>
</evidence>
<evidence type="ECO:0000259" key="10">
    <source>
        <dbReference type="Pfam" id="PF12627"/>
    </source>
</evidence>
<evidence type="ECO:0000256" key="6">
    <source>
        <dbReference type="ARBA" id="ARBA00022741"/>
    </source>
</evidence>
<keyword evidence="8" id="KW-0694">RNA-binding</keyword>
<evidence type="ECO:0000256" key="2">
    <source>
        <dbReference type="ARBA" id="ARBA00022679"/>
    </source>
</evidence>
<dbReference type="GO" id="GO:0000166">
    <property type="term" value="F:nucleotide binding"/>
    <property type="evidence" value="ECO:0007669"/>
    <property type="project" value="UniProtKB-KW"/>
</dbReference>
<keyword evidence="7" id="KW-0460">Magnesium</keyword>
<accession>A0A4R3NWD3</accession>
<sequence length="421" mass="46485">MTSLKEEDWFNEKRLQKVLALLNGGGGETRIVGGAVRNALMGMAVGDIDMATTLTPDEVSRRVNEAGLKAVPTGIEHGTVTVVCDKKPFEVTTLRRDVETFGRHATVQFGTDWAEDAARRDLTINALYAGQDGEVVDLVDGLQDIDTKTVRFIGEAATRIEEDYLRILRFFRFFAWYGGGRPDAEGLRASTRLRDGLKTLSAERIWAETRKLLAADDPSRALLWMRQTGVLTIILPETEKWGIDAVPGLIAAERALSWQPDSFLRLAAMVPPDQQRLGEMAKRLKMANAERDQMLAFARVPAIAPETTGAELRRMLYWKGREGVLMRLRLDLAAARARAESGDLKSTAASASLKQLEEIAVSWNKPVFPIKGSDAIAAGLKSGPRVGAVLSKLEAWWVEREFQAERAALLGKLDEIVRSEA</sequence>
<keyword evidence="12" id="KW-1185">Reference proteome</keyword>
<dbReference type="AlphaFoldDB" id="A0A4R3NWD3"/>
<dbReference type="InterPro" id="IPR050264">
    <property type="entry name" value="Bact_CCA-adding_enz_type3_sf"/>
</dbReference>
<comment type="cofactor">
    <cofactor evidence="1">
        <name>Mg(2+)</name>
        <dbReference type="ChEBI" id="CHEBI:18420"/>
    </cofactor>
</comment>
<evidence type="ECO:0000259" key="9">
    <source>
        <dbReference type="Pfam" id="PF01743"/>
    </source>
</evidence>
<proteinExistence type="inferred from homology"/>
<name>A0A4R3NWD3_9HYPH</name>
<protein>
    <submittedName>
        <fullName evidence="11">Poly(A) polymerase</fullName>
    </submittedName>
</protein>
<keyword evidence="5" id="KW-0479">Metal-binding</keyword>
<evidence type="ECO:0000313" key="11">
    <source>
        <dbReference type="EMBL" id="TCT44899.1"/>
    </source>
</evidence>
<dbReference type="Gene3D" id="1.10.3090.10">
    <property type="entry name" value="cca-adding enzyme, domain 2"/>
    <property type="match status" value="1"/>
</dbReference>
<comment type="similarity">
    <text evidence="8">Belongs to the tRNA nucleotidyltransferase/poly(A) polymerase family.</text>
</comment>
<evidence type="ECO:0000256" key="8">
    <source>
        <dbReference type="RuleBase" id="RU003953"/>
    </source>
</evidence>
<dbReference type="GO" id="GO:0016779">
    <property type="term" value="F:nucleotidyltransferase activity"/>
    <property type="evidence" value="ECO:0007669"/>
    <property type="project" value="UniProtKB-KW"/>
</dbReference>
<dbReference type="GO" id="GO:0000049">
    <property type="term" value="F:tRNA binding"/>
    <property type="evidence" value="ECO:0007669"/>
    <property type="project" value="TreeGrafter"/>
</dbReference>
<keyword evidence="3" id="KW-0819">tRNA processing</keyword>
<dbReference type="GO" id="GO:0008033">
    <property type="term" value="P:tRNA processing"/>
    <property type="evidence" value="ECO:0007669"/>
    <property type="project" value="UniProtKB-KW"/>
</dbReference>
<evidence type="ECO:0000256" key="1">
    <source>
        <dbReference type="ARBA" id="ARBA00001946"/>
    </source>
</evidence>
<keyword evidence="6" id="KW-0547">Nucleotide-binding</keyword>
<dbReference type="Pfam" id="PF12627">
    <property type="entry name" value="PolyA_pol_RNAbd"/>
    <property type="match status" value="1"/>
</dbReference>
<dbReference type="SUPFAM" id="SSF81301">
    <property type="entry name" value="Nucleotidyltransferase"/>
    <property type="match status" value="1"/>
</dbReference>
<keyword evidence="2 8" id="KW-0808">Transferase</keyword>
<comment type="caution">
    <text evidence="11">The sequence shown here is derived from an EMBL/GenBank/DDBJ whole genome shotgun (WGS) entry which is preliminary data.</text>
</comment>
<dbReference type="InterPro" id="IPR043519">
    <property type="entry name" value="NT_sf"/>
</dbReference>
<dbReference type="RefSeq" id="WP_132307290.1">
    <property type="nucleotide sequence ID" value="NZ_SMAR01000001.1"/>
</dbReference>
<evidence type="ECO:0000256" key="7">
    <source>
        <dbReference type="ARBA" id="ARBA00022842"/>
    </source>
</evidence>
<dbReference type="InterPro" id="IPR002646">
    <property type="entry name" value="PolA_pol_head_dom"/>
</dbReference>
<organism evidence="11 12">
    <name type="scientific">Martelella mediterranea</name>
    <dbReference type="NCBI Taxonomy" id="293089"/>
    <lineage>
        <taxon>Bacteria</taxon>
        <taxon>Pseudomonadati</taxon>
        <taxon>Pseudomonadota</taxon>
        <taxon>Alphaproteobacteria</taxon>
        <taxon>Hyphomicrobiales</taxon>
        <taxon>Aurantimonadaceae</taxon>
        <taxon>Martelella</taxon>
    </lineage>
</organism>
<dbReference type="Gene3D" id="3.30.460.10">
    <property type="entry name" value="Beta Polymerase, domain 2"/>
    <property type="match status" value="1"/>
</dbReference>
<dbReference type="OrthoDB" id="9805698at2"/>
<reference evidence="11 12" key="1">
    <citation type="submission" date="2019-03" db="EMBL/GenBank/DDBJ databases">
        <title>Freshwater and sediment microbial communities from various areas in North America, analyzing microbe dynamics in response to fracking.</title>
        <authorList>
            <person name="Lamendella R."/>
        </authorList>
    </citation>
    <scope>NUCLEOTIDE SEQUENCE [LARGE SCALE GENOMIC DNA]</scope>
    <source>
        <strain evidence="11 12">175.2</strain>
    </source>
</reference>
<dbReference type="PANTHER" id="PTHR46173">
    <property type="entry name" value="CCA TRNA NUCLEOTIDYLTRANSFERASE 1, MITOCHONDRIAL"/>
    <property type="match status" value="1"/>
</dbReference>